<feature type="region of interest" description="Disordered" evidence="3">
    <location>
        <begin position="1"/>
        <end position="27"/>
    </location>
</feature>
<accession>A0A9Q9CBZ3</accession>
<reference evidence="5" key="1">
    <citation type="submission" date="2021-05" db="EMBL/GenBank/DDBJ databases">
        <title>Encephalitozoon hellem ATCC 50604 Complete Genome.</title>
        <authorList>
            <person name="Mascarenhas dos Santos A.C."/>
            <person name="Julian A.T."/>
            <person name="Pombert J.-F."/>
        </authorList>
    </citation>
    <scope>NUCLEOTIDE SEQUENCE</scope>
    <source>
        <strain evidence="5">ATCC 50604</strain>
    </source>
</reference>
<dbReference type="Gene3D" id="3.30.70.580">
    <property type="entry name" value="Pseudouridine synthase I, catalytic domain, N-terminal subdomain"/>
    <property type="match status" value="1"/>
</dbReference>
<dbReference type="AlphaFoldDB" id="A0A9Q9CBZ3"/>
<proteinExistence type="inferred from homology"/>
<dbReference type="Pfam" id="PF01416">
    <property type="entry name" value="PseudoU_synth_1"/>
    <property type="match status" value="1"/>
</dbReference>
<dbReference type="EMBL" id="CP119072">
    <property type="protein sequence ID" value="WEL39933.1"/>
    <property type="molecule type" value="Genomic_DNA"/>
</dbReference>
<evidence type="ECO:0000313" key="7">
    <source>
        <dbReference type="Proteomes" id="UP001059546"/>
    </source>
</evidence>
<comment type="catalytic activity">
    <reaction evidence="2">
        <text>uridine(38/39/40) in tRNA = pseudouridine(38/39/40) in tRNA</text>
        <dbReference type="Rhea" id="RHEA:22376"/>
        <dbReference type="Rhea" id="RHEA-COMP:10085"/>
        <dbReference type="Rhea" id="RHEA-COMP:10087"/>
        <dbReference type="ChEBI" id="CHEBI:65314"/>
        <dbReference type="ChEBI" id="CHEBI:65315"/>
        <dbReference type="EC" id="5.4.99.12"/>
    </reaction>
</comment>
<evidence type="ECO:0000313" key="6">
    <source>
        <dbReference type="EMBL" id="WEL39933.1"/>
    </source>
</evidence>
<keyword evidence="8" id="KW-1185">Reference proteome</keyword>
<dbReference type="NCBIfam" id="TIGR00071">
    <property type="entry name" value="hisT_truA"/>
    <property type="match status" value="1"/>
</dbReference>
<feature type="domain" description="Pseudouridine synthase I TruA alpha/beta" evidence="4">
    <location>
        <begin position="183"/>
        <end position="241"/>
    </location>
</feature>
<dbReference type="GO" id="GO:0005634">
    <property type="term" value="C:nucleus"/>
    <property type="evidence" value="ECO:0007669"/>
    <property type="project" value="TreeGrafter"/>
</dbReference>
<dbReference type="PANTHER" id="PTHR11142:SF5">
    <property type="entry name" value="TRNA PSEUDOURIDINE(38_39) SYNTHASE"/>
    <property type="match status" value="1"/>
</dbReference>
<sequence>MESDIDGSPLNLGSGEGVRKNDRGKHKRALKCLSQRTVALKISYDGQGYSGLSPQNGKETIGGNLEYALKATGLGEKLVYAGRTDAGVSAINMIASCVVISRVLEPNRSYSITEDDYREYKYDIMLNNHLPSDIRVIGWAPVPDTFNARFTCVQRQYRYYFHKEGLNINEMNEAASRIKRMENFYYFSKHSDENARYERRLDECRVVDDGDIYYLDIRARAFLHNMVRKIVWAIQKSGRGEAYDIQRIGTSEPHPLVFCGAVYPHELSFISNLRCFSEFRYKMERDQINYKISRYRLEHLTDEFSKETGSKKRQ</sequence>
<evidence type="ECO:0000259" key="4">
    <source>
        <dbReference type="Pfam" id="PF01416"/>
    </source>
</evidence>
<evidence type="ECO:0000256" key="2">
    <source>
        <dbReference type="RuleBase" id="RU003792"/>
    </source>
</evidence>
<dbReference type="PANTHER" id="PTHR11142">
    <property type="entry name" value="PSEUDOURIDYLATE SYNTHASE"/>
    <property type="match status" value="1"/>
</dbReference>
<dbReference type="EC" id="5.4.99.12" evidence="2"/>
<dbReference type="InterPro" id="IPR020094">
    <property type="entry name" value="TruA/RsuA/RluB/E/F_N"/>
</dbReference>
<keyword evidence="2" id="KW-0819">tRNA processing</keyword>
<dbReference type="GO" id="GO:1990481">
    <property type="term" value="P:mRNA pseudouridine synthesis"/>
    <property type="evidence" value="ECO:0007669"/>
    <property type="project" value="TreeGrafter"/>
</dbReference>
<dbReference type="OrthoDB" id="25767at2759"/>
<dbReference type="Proteomes" id="UP001059546">
    <property type="component" value="Chromosome XI"/>
</dbReference>
<dbReference type="SUPFAM" id="SSF55120">
    <property type="entry name" value="Pseudouridine synthase"/>
    <property type="match status" value="1"/>
</dbReference>
<dbReference type="GO" id="GO:0031119">
    <property type="term" value="P:tRNA pseudouridine synthesis"/>
    <property type="evidence" value="ECO:0007669"/>
    <property type="project" value="TreeGrafter"/>
</dbReference>
<evidence type="ECO:0000313" key="5">
    <source>
        <dbReference type="EMBL" id="UTX44432.1"/>
    </source>
</evidence>
<protein>
    <recommendedName>
        <fullName evidence="2">tRNA pseudouridine synthase</fullName>
        <ecNumber evidence="2">5.4.99.12</ecNumber>
    </recommendedName>
</protein>
<name>A0A9Q9CBZ3_ENCHE</name>
<dbReference type="GO" id="GO:0160147">
    <property type="term" value="F:tRNA pseudouridine(38-40) synthase activity"/>
    <property type="evidence" value="ECO:0007669"/>
    <property type="project" value="UniProtKB-EC"/>
</dbReference>
<reference evidence="6 8" key="2">
    <citation type="submission" date="2023-02" db="EMBL/GenBank/DDBJ databases">
        <title>Encephalitozoon hellem ATCC 50451 complete genome.</title>
        <authorList>
            <person name="Mascarenhas dos Santos A.C."/>
            <person name="Julian A.T."/>
            <person name="Pombert J.-F."/>
        </authorList>
    </citation>
    <scope>NUCLEOTIDE SEQUENCE [LARGE SCALE GENOMIC DNA]</scope>
    <source>
        <strain evidence="6 8">ATCC 50451</strain>
    </source>
</reference>
<organism evidence="5 7">
    <name type="scientific">Encephalitozoon hellem</name>
    <name type="common">Microsporidian parasite</name>
    <dbReference type="NCBI Taxonomy" id="27973"/>
    <lineage>
        <taxon>Eukaryota</taxon>
        <taxon>Fungi</taxon>
        <taxon>Fungi incertae sedis</taxon>
        <taxon>Microsporidia</taxon>
        <taxon>Unikaryonidae</taxon>
        <taxon>Encephalitozoon</taxon>
    </lineage>
</organism>
<dbReference type="EMBL" id="CP075157">
    <property type="protein sequence ID" value="UTX44432.1"/>
    <property type="molecule type" value="Genomic_DNA"/>
</dbReference>
<dbReference type="Proteomes" id="UP001217963">
    <property type="component" value="Chromosome XI"/>
</dbReference>
<dbReference type="InterPro" id="IPR020097">
    <property type="entry name" value="PsdUridine_synth_TruA_a/b_dom"/>
</dbReference>
<evidence type="ECO:0000313" key="8">
    <source>
        <dbReference type="Proteomes" id="UP001217963"/>
    </source>
</evidence>
<evidence type="ECO:0000256" key="1">
    <source>
        <dbReference type="ARBA" id="ARBA00023235"/>
    </source>
</evidence>
<evidence type="ECO:0000256" key="3">
    <source>
        <dbReference type="SAM" id="MobiDB-lite"/>
    </source>
</evidence>
<gene>
    <name evidence="5" type="ORF">GPU96_11g22350</name>
    <name evidence="6" type="ORF">PFJ87_11g01710</name>
</gene>
<comment type="similarity">
    <text evidence="2">Belongs to the tRNA pseudouridine synthase TruA family.</text>
</comment>
<dbReference type="InterPro" id="IPR001406">
    <property type="entry name" value="PsdUridine_synth_TruA"/>
</dbReference>
<dbReference type="GO" id="GO:0005737">
    <property type="term" value="C:cytoplasm"/>
    <property type="evidence" value="ECO:0007669"/>
    <property type="project" value="TreeGrafter"/>
</dbReference>
<dbReference type="InterPro" id="IPR020103">
    <property type="entry name" value="PsdUridine_synth_cat_dom_sf"/>
</dbReference>
<keyword evidence="1 2" id="KW-0413">Isomerase</keyword>
<dbReference type="GO" id="GO:0003723">
    <property type="term" value="F:RNA binding"/>
    <property type="evidence" value="ECO:0007669"/>
    <property type="project" value="InterPro"/>
</dbReference>